<comment type="caution">
    <text evidence="2">The sequence shown here is derived from an EMBL/GenBank/DDBJ whole genome shotgun (WGS) entry which is preliminary data.</text>
</comment>
<accession>A0A840V7W8</accession>
<keyword evidence="3" id="KW-1185">Reference proteome</keyword>
<dbReference type="AlphaFoldDB" id="A0A840V7W8"/>
<sequence length="314" mass="31234">MKNTPFLLAVALTGLSAPASAITVTLTSGNAAGTSGINSATGWSNGAAPSAGNTYEASTTWLRTPTSSGDFVFAGDSLQLNTGGAILTKNTGAQSLTANLILNGGFVRSGAGYSDTFTLAGTIHITSIGGGIVADQSPFVISADLTGTSGTLVFANSGADVGSSASGPGRVMSYTGTSTFTGDLSVLASAEGGVTFSSTSSWTFGIGASGVNNTITGSGAITYAGTFLFDLTAASSVVGDSWLLSSVTTQTFDSSFAVDGFANQGDGTWTQTIDPSKSYEFDTATGTLSVVAVPEPSVALLGLLGGLGLIRRRR</sequence>
<evidence type="ECO:0000313" key="3">
    <source>
        <dbReference type="Proteomes" id="UP000557717"/>
    </source>
</evidence>
<keyword evidence="1" id="KW-0732">Signal</keyword>
<evidence type="ECO:0008006" key="4">
    <source>
        <dbReference type="Google" id="ProtNLM"/>
    </source>
</evidence>
<dbReference type="RefSeq" id="WP_184015045.1">
    <property type="nucleotide sequence ID" value="NZ_JACHFD010000001.1"/>
</dbReference>
<name>A0A840V7W8_9BACT</name>
<evidence type="ECO:0000313" key="2">
    <source>
        <dbReference type="EMBL" id="MBB5350050.1"/>
    </source>
</evidence>
<proteinExistence type="predicted"/>
<evidence type="ECO:0000256" key="1">
    <source>
        <dbReference type="SAM" id="SignalP"/>
    </source>
</evidence>
<dbReference type="EMBL" id="JACHFD010000001">
    <property type="protein sequence ID" value="MBB5350050.1"/>
    <property type="molecule type" value="Genomic_DNA"/>
</dbReference>
<feature type="signal peptide" evidence="1">
    <location>
        <begin position="1"/>
        <end position="21"/>
    </location>
</feature>
<protein>
    <recommendedName>
        <fullName evidence="4">PEP-CTERM protein-sorting domain-containing protein</fullName>
    </recommendedName>
</protein>
<organism evidence="2 3">
    <name type="scientific">Haloferula luteola</name>
    <dbReference type="NCBI Taxonomy" id="595692"/>
    <lineage>
        <taxon>Bacteria</taxon>
        <taxon>Pseudomonadati</taxon>
        <taxon>Verrucomicrobiota</taxon>
        <taxon>Verrucomicrobiia</taxon>
        <taxon>Verrucomicrobiales</taxon>
        <taxon>Verrucomicrobiaceae</taxon>
        <taxon>Haloferula</taxon>
    </lineage>
</organism>
<dbReference type="Proteomes" id="UP000557717">
    <property type="component" value="Unassembled WGS sequence"/>
</dbReference>
<reference evidence="2 3" key="1">
    <citation type="submission" date="2020-08" db="EMBL/GenBank/DDBJ databases">
        <title>Genomic Encyclopedia of Type Strains, Phase IV (KMG-IV): sequencing the most valuable type-strain genomes for metagenomic binning, comparative biology and taxonomic classification.</title>
        <authorList>
            <person name="Goeker M."/>
        </authorList>
    </citation>
    <scope>NUCLEOTIDE SEQUENCE [LARGE SCALE GENOMIC DNA]</scope>
    <source>
        <strain evidence="2 3">YC6886</strain>
    </source>
</reference>
<gene>
    <name evidence="2" type="ORF">HNR46_000271</name>
</gene>
<feature type="chain" id="PRO_5032822562" description="PEP-CTERM protein-sorting domain-containing protein" evidence="1">
    <location>
        <begin position="22"/>
        <end position="314"/>
    </location>
</feature>